<accession>I0UX96</accession>
<dbReference type="InterPro" id="IPR004147">
    <property type="entry name" value="ABC1_dom"/>
</dbReference>
<dbReference type="PANTHER" id="PTHR10566:SF113">
    <property type="entry name" value="PROTEIN ACTIVITY OF BC1 COMPLEX KINASE 7, CHLOROPLASTIC"/>
    <property type="match status" value="1"/>
</dbReference>
<keyword evidence="2" id="KW-0472">Membrane</keyword>
<comment type="similarity">
    <text evidence="1">Belongs to the protein kinase superfamily. ADCK protein kinase family.</text>
</comment>
<organism evidence="4 5">
    <name type="scientific">Saccharomonospora xinjiangensis XJ-54</name>
    <dbReference type="NCBI Taxonomy" id="882086"/>
    <lineage>
        <taxon>Bacteria</taxon>
        <taxon>Bacillati</taxon>
        <taxon>Actinomycetota</taxon>
        <taxon>Actinomycetes</taxon>
        <taxon>Pseudonocardiales</taxon>
        <taxon>Pseudonocardiaceae</taxon>
        <taxon>Saccharomonospora</taxon>
    </lineage>
</organism>
<dbReference type="CDD" id="cd05121">
    <property type="entry name" value="ABC1_ADCK3-like"/>
    <property type="match status" value="1"/>
</dbReference>
<dbReference type="PANTHER" id="PTHR10566">
    <property type="entry name" value="CHAPERONE-ACTIVITY OF BC1 COMPLEX CABC1 -RELATED"/>
    <property type="match status" value="1"/>
</dbReference>
<dbReference type="InterPro" id="IPR011009">
    <property type="entry name" value="Kinase-like_dom_sf"/>
</dbReference>
<feature type="transmembrane region" description="Helical" evidence="2">
    <location>
        <begin position="73"/>
        <end position="95"/>
    </location>
</feature>
<evidence type="ECO:0000259" key="3">
    <source>
        <dbReference type="Pfam" id="PF03109"/>
    </source>
</evidence>
<keyword evidence="5" id="KW-1185">Reference proteome</keyword>
<evidence type="ECO:0000256" key="2">
    <source>
        <dbReference type="SAM" id="Phobius"/>
    </source>
</evidence>
<dbReference type="SUPFAM" id="SSF56112">
    <property type="entry name" value="Protein kinase-like (PK-like)"/>
    <property type="match status" value="1"/>
</dbReference>
<dbReference type="Pfam" id="PF03109">
    <property type="entry name" value="ABC1"/>
    <property type="match status" value="1"/>
</dbReference>
<keyword evidence="2" id="KW-1133">Transmembrane helix</keyword>
<keyword evidence="2" id="KW-0812">Transmembrane</keyword>
<dbReference type="EMBL" id="JH636049">
    <property type="protein sequence ID" value="EID52499.1"/>
    <property type="molecule type" value="Genomic_DNA"/>
</dbReference>
<dbReference type="eggNOG" id="COG0661">
    <property type="taxonomic scope" value="Bacteria"/>
</dbReference>
<keyword evidence="4" id="KW-0418">Kinase</keyword>
<evidence type="ECO:0000256" key="1">
    <source>
        <dbReference type="ARBA" id="ARBA00009670"/>
    </source>
</evidence>
<reference evidence="4 5" key="1">
    <citation type="submission" date="2012-01" db="EMBL/GenBank/DDBJ databases">
        <title>Improved High-Quality Draft sequence of Saccharomonospora xinjiangensis XJ-54.</title>
        <authorList>
            <consortium name="US DOE Joint Genome Institute"/>
            <person name="Lucas S."/>
            <person name="Han J."/>
            <person name="Lapidus A."/>
            <person name="Cheng J.-F."/>
            <person name="Goodwin L."/>
            <person name="Pitluck S."/>
            <person name="Peters L."/>
            <person name="Mikhailova N."/>
            <person name="Teshima H."/>
            <person name="Detter J.C."/>
            <person name="Han C."/>
            <person name="Tapia R."/>
            <person name="Land M."/>
            <person name="Hauser L."/>
            <person name="Kyrpides N."/>
            <person name="Ivanova N."/>
            <person name="Pagani I."/>
            <person name="Brambilla E.-M."/>
            <person name="Klenk H.-P."/>
            <person name="Woyke T."/>
        </authorList>
    </citation>
    <scope>NUCLEOTIDE SEQUENCE [LARGE SCALE GENOMIC DNA]</scope>
    <source>
        <strain evidence="4 5">XJ-54</strain>
    </source>
</reference>
<dbReference type="AlphaFoldDB" id="I0UX96"/>
<proteinExistence type="inferred from homology"/>
<sequence length="671" mass="72676">MSSVLLGVLSLPLYLLMLWPLVAASRRVLGVPIGTLRAFAGAIFGWTIAGLVVSNLPPFSELTDVQRTEPGAAFWLLVPVAGVSFLATLVFLFVAEVAFPSGSGLGPLGRLRSLRRRIGRTRRYSRITAIAVRHGLGPYLAGRRSGHDTDIRRATLARSLRRALEEAGVTFVKLGQVLSTRTDLLPAVFIDELSRLQSQVAPAPQAEIDRVLSAELGRPACEVFAEFDPEPLAAASIAQVYRARLHSGEEVVVKVQRPDIRDRVERDIDIVNQLARTLHRRAAWARGLGVLDLADGFTAALSEELDFRIEARNADAVAHAAATSGSSGSSTATPMVRIPRAHPEWTTERVLVMERLDGTPVSQARLPEDEDVRRELATGLLTCLLRQILDHGTFHADPHPGNVLLHDGTTLGLLDFGSVGRLDLGLREGLRSLFVAVDRGDPAALRDSLLIVLDHPDDLDEQRLERALGGLLARHLHSSGGPDAALFADLFRLVADFQLSVPAPIAAVFRALATLEGTLAALAPGFDLVGATREFAAAEIDARLRPTSVKDAVTSELLSVLPLLRRLPRRVDRITNALEQGRLSVNVRLLADSRDRRQISRWLHEVLLAFLGAATGLMAVLLLTGGGGPTVLPDVTLHQLLGYNLLVVSALVGLRLLFLAFRAQHDDLDEP</sequence>
<feature type="domain" description="ABC1 atypical kinase-like" evidence="3">
    <location>
        <begin position="195"/>
        <end position="444"/>
    </location>
</feature>
<keyword evidence="4" id="KW-0808">Transferase</keyword>
<feature type="transmembrane region" description="Helical" evidence="2">
    <location>
        <begin position="606"/>
        <end position="628"/>
    </location>
</feature>
<dbReference type="InterPro" id="IPR050154">
    <property type="entry name" value="UbiB_kinase"/>
</dbReference>
<name>I0UX96_9PSEU</name>
<gene>
    <name evidence="4" type="ORF">SacxiDRAFT_0217</name>
</gene>
<dbReference type="RefSeq" id="WP_006236597.1">
    <property type="nucleotide sequence ID" value="NZ_JH636049.1"/>
</dbReference>
<dbReference type="Proteomes" id="UP000004691">
    <property type="component" value="Unassembled WGS sequence"/>
</dbReference>
<evidence type="ECO:0000313" key="5">
    <source>
        <dbReference type="Proteomes" id="UP000004691"/>
    </source>
</evidence>
<dbReference type="GO" id="GO:0016301">
    <property type="term" value="F:kinase activity"/>
    <property type="evidence" value="ECO:0007669"/>
    <property type="project" value="UniProtKB-KW"/>
</dbReference>
<feature type="transmembrane region" description="Helical" evidence="2">
    <location>
        <begin position="6"/>
        <end position="24"/>
    </location>
</feature>
<protein>
    <submittedName>
        <fullName evidence="4">Putative unusual protein kinase</fullName>
    </submittedName>
</protein>
<feature type="transmembrane region" description="Helical" evidence="2">
    <location>
        <begin position="640"/>
        <end position="661"/>
    </location>
</feature>
<dbReference type="HOGENOM" id="CLU_006533_0_2_11"/>
<evidence type="ECO:0000313" key="4">
    <source>
        <dbReference type="EMBL" id="EID52499.1"/>
    </source>
</evidence>
<dbReference type="OrthoDB" id="9795390at2"/>
<feature type="transmembrane region" description="Helical" evidence="2">
    <location>
        <begin position="36"/>
        <end position="53"/>
    </location>
</feature>